<dbReference type="PANTHER" id="PTHR37943">
    <property type="entry name" value="PROTEIN VES"/>
    <property type="match status" value="1"/>
</dbReference>
<dbReference type="InterPro" id="IPR014710">
    <property type="entry name" value="RmlC-like_jellyroll"/>
</dbReference>
<dbReference type="Proteomes" id="UP000002230">
    <property type="component" value="Chromosome"/>
</dbReference>
<dbReference type="PATRIC" id="fig|718251.5.peg.999"/>
<dbReference type="InterPro" id="IPR011051">
    <property type="entry name" value="RmlC_Cupin_sf"/>
</dbReference>
<dbReference type="InterPro" id="IPR010282">
    <property type="entry name" value="Uncharacterised_HutD/Ves"/>
</dbReference>
<dbReference type="AlphaFoldDB" id="A0A0H3DRB9"/>
<evidence type="ECO:0008006" key="3">
    <source>
        <dbReference type="Google" id="ProtNLM"/>
    </source>
</evidence>
<gene>
    <name evidence="1" type="ordered locus">ETAF_0971</name>
</gene>
<dbReference type="EMBL" id="CP002154">
    <property type="protein sequence ID" value="ADM41090.1"/>
    <property type="molecule type" value="Genomic_DNA"/>
</dbReference>
<dbReference type="SUPFAM" id="SSF51182">
    <property type="entry name" value="RmlC-like cupins"/>
    <property type="match status" value="1"/>
</dbReference>
<evidence type="ECO:0000313" key="1">
    <source>
        <dbReference type="EMBL" id="ADM41090.1"/>
    </source>
</evidence>
<protein>
    <recommendedName>
        <fullName evidence="3">HutD family protein</fullName>
    </recommendedName>
</protein>
<dbReference type="CDD" id="cd20293">
    <property type="entry name" value="cupin_HutD_N"/>
    <property type="match status" value="1"/>
</dbReference>
<reference evidence="1 2" key="2">
    <citation type="journal article" date="2011" name="BMC Immunol.">
        <title>Comparison of static immersion and intravenous injection systems for exposure of zebrafish embryos to the natural pathogen Edwardsiella tarda.</title>
        <authorList>
            <person name="van Soest J.J."/>
            <person name="Stockhammer O.W."/>
            <person name="Ordas A."/>
            <person name="Bloemberg G.V."/>
            <person name="Spaink H.P."/>
            <person name="Meijer A.H."/>
        </authorList>
    </citation>
    <scope>NUCLEOTIDE SEQUENCE [LARGE SCALE GENOMIC DNA]</scope>
    <source>
        <strain evidence="1 2">FL6-60</strain>
    </source>
</reference>
<proteinExistence type="predicted"/>
<dbReference type="PANTHER" id="PTHR37943:SF1">
    <property type="entry name" value="PROTEIN VES"/>
    <property type="match status" value="1"/>
</dbReference>
<organism evidence="1 2">
    <name type="scientific">Edwardsiella tarda (strain FL6-60)</name>
    <dbReference type="NCBI Taxonomy" id="718251"/>
    <lineage>
        <taxon>Bacteria</taxon>
        <taxon>Pseudomonadati</taxon>
        <taxon>Pseudomonadota</taxon>
        <taxon>Gammaproteobacteria</taxon>
        <taxon>Enterobacterales</taxon>
        <taxon>Hafniaceae</taxon>
        <taxon>Edwardsiella</taxon>
    </lineage>
</organism>
<name>A0A0H3DRB9_EDWTF</name>
<dbReference type="KEGG" id="etd:ETAF_0971"/>
<dbReference type="Pfam" id="PF05962">
    <property type="entry name" value="HutD"/>
    <property type="match status" value="1"/>
</dbReference>
<accession>A0A0H3DRB9</accession>
<keyword evidence="2" id="KW-1185">Reference proteome</keyword>
<sequence length="199" mass="22218">MTPWQIHRLSDYQSMPWHNGQGTTREIMREDNASGSRFRWRLSMADVTRDAPFSAYGGYQRILSLLEGAGLTLTIDGSAQPPLRGNDIVRFSGDSRVSGHLSDGPVRDLNLIYDPRHYGARLQWLDIRPTMPPLRCHASTILLFCRQGELSLTPLGAATSLQLTRYDSAILQTPCPQTHSVDIRGHGQLGVFELTAFPD</sequence>
<dbReference type="HOGENOM" id="CLU_090931_0_1_6"/>
<reference evidence="2" key="1">
    <citation type="submission" date="2010-08" db="EMBL/GenBank/DDBJ databases">
        <title>Genome comparisons of Edwardsiella bacteria analysed using deep sequencing technology.</title>
        <authorList>
            <person name="van Soest J.J."/>
            <person name="Henkel C.V."/>
            <person name="Jansen H.J."/>
            <person name="van den Hondel C.A.M.J.J."/>
            <person name="Bloemberg G.V."/>
            <person name="Meijer A.H."/>
            <person name="Spaink H.P."/>
        </authorList>
    </citation>
    <scope>NUCLEOTIDE SEQUENCE [LARGE SCALE GENOMIC DNA]</scope>
    <source>
        <strain evidence="2">FL6-60</strain>
    </source>
</reference>
<evidence type="ECO:0000313" key="2">
    <source>
        <dbReference type="Proteomes" id="UP000002230"/>
    </source>
</evidence>
<dbReference type="Gene3D" id="2.60.120.10">
    <property type="entry name" value="Jelly Rolls"/>
    <property type="match status" value="1"/>
</dbReference>